<evidence type="ECO:0000256" key="4">
    <source>
        <dbReference type="ARBA" id="ARBA00022989"/>
    </source>
</evidence>
<keyword evidence="4 6" id="KW-1133">Transmembrane helix</keyword>
<keyword evidence="2" id="KW-1003">Cell membrane</keyword>
<gene>
    <name evidence="8" type="primary">pspC</name>
    <name evidence="8" type="ORF">CWE14_01860</name>
</gene>
<accession>A0A432WLS4</accession>
<sequence>MSDEKKRFYRDVQRGKLGGVCAGIARYFGWEVWVVRIVAVTSALLLTKFIVLGYIIAWVVLDQGPKSASGEPRVVRETTTVERTEDGRSIEVKTRVWEAGEVPKEAIKDIAGRFATMEQSVRAMESYVTSSEYKVRQEINRL</sequence>
<keyword evidence="5 6" id="KW-0472">Membrane</keyword>
<evidence type="ECO:0000256" key="2">
    <source>
        <dbReference type="ARBA" id="ARBA00022475"/>
    </source>
</evidence>
<comment type="caution">
    <text evidence="8">The sequence shown here is derived from an EMBL/GenBank/DDBJ whole genome shotgun (WGS) entry which is preliminary data.</text>
</comment>
<evidence type="ECO:0000256" key="1">
    <source>
        <dbReference type="ARBA" id="ARBA00004162"/>
    </source>
</evidence>
<feature type="transmembrane region" description="Helical" evidence="6">
    <location>
        <begin position="33"/>
        <end position="61"/>
    </location>
</feature>
<proteinExistence type="predicted"/>
<organism evidence="8 9">
    <name type="scientific">Aliidiomarina soli</name>
    <dbReference type="NCBI Taxonomy" id="1928574"/>
    <lineage>
        <taxon>Bacteria</taxon>
        <taxon>Pseudomonadati</taxon>
        <taxon>Pseudomonadota</taxon>
        <taxon>Gammaproteobacteria</taxon>
        <taxon>Alteromonadales</taxon>
        <taxon>Idiomarinaceae</taxon>
        <taxon>Aliidiomarina</taxon>
    </lineage>
</organism>
<evidence type="ECO:0000256" key="5">
    <source>
        <dbReference type="ARBA" id="ARBA00023136"/>
    </source>
</evidence>
<dbReference type="InterPro" id="IPR007168">
    <property type="entry name" value="Phageshock_PspC_N"/>
</dbReference>
<dbReference type="InterPro" id="IPR014320">
    <property type="entry name" value="Phageshock_PspC"/>
</dbReference>
<comment type="subcellular location">
    <subcellularLocation>
        <location evidence="1">Cell membrane</location>
        <topology evidence="1">Single-pass membrane protein</topology>
    </subcellularLocation>
</comment>
<evidence type="ECO:0000256" key="3">
    <source>
        <dbReference type="ARBA" id="ARBA00022692"/>
    </source>
</evidence>
<evidence type="ECO:0000259" key="7">
    <source>
        <dbReference type="Pfam" id="PF04024"/>
    </source>
</evidence>
<dbReference type="PANTHER" id="PTHR33885:SF3">
    <property type="entry name" value="PHAGE SHOCK PROTEIN C"/>
    <property type="match status" value="1"/>
</dbReference>
<dbReference type="Proteomes" id="UP000287823">
    <property type="component" value="Unassembled WGS sequence"/>
</dbReference>
<dbReference type="EMBL" id="PIPO01000001">
    <property type="protein sequence ID" value="RUO34766.1"/>
    <property type="molecule type" value="Genomic_DNA"/>
</dbReference>
<dbReference type="PANTHER" id="PTHR33885">
    <property type="entry name" value="PHAGE SHOCK PROTEIN C"/>
    <property type="match status" value="1"/>
</dbReference>
<dbReference type="GO" id="GO:0005886">
    <property type="term" value="C:plasma membrane"/>
    <property type="evidence" value="ECO:0007669"/>
    <property type="project" value="UniProtKB-SubCell"/>
</dbReference>
<dbReference type="InterPro" id="IPR052027">
    <property type="entry name" value="PspC"/>
</dbReference>
<keyword evidence="3 6" id="KW-0812">Transmembrane</keyword>
<evidence type="ECO:0000313" key="8">
    <source>
        <dbReference type="EMBL" id="RUO34766.1"/>
    </source>
</evidence>
<evidence type="ECO:0000256" key="6">
    <source>
        <dbReference type="SAM" id="Phobius"/>
    </source>
</evidence>
<dbReference type="NCBIfam" id="TIGR02978">
    <property type="entry name" value="phageshock_pspC"/>
    <property type="match status" value="1"/>
</dbReference>
<dbReference type="RefSeq" id="WP_126788137.1">
    <property type="nucleotide sequence ID" value="NZ_PIPO01000001.1"/>
</dbReference>
<protein>
    <submittedName>
        <fullName evidence="8">Envelope stress response membrane protein PspC</fullName>
    </submittedName>
</protein>
<evidence type="ECO:0000313" key="9">
    <source>
        <dbReference type="Proteomes" id="UP000287823"/>
    </source>
</evidence>
<dbReference type="AlphaFoldDB" id="A0A432WLS4"/>
<name>A0A432WLS4_9GAMM</name>
<keyword evidence="9" id="KW-1185">Reference proteome</keyword>
<dbReference type="Pfam" id="PF04024">
    <property type="entry name" value="PspC"/>
    <property type="match status" value="1"/>
</dbReference>
<reference evidence="8 9" key="1">
    <citation type="journal article" date="2011" name="Front. Microbiol.">
        <title>Genomic signatures of strain selection and enhancement in Bacillus atrophaeus var. globigii, a historical biowarfare simulant.</title>
        <authorList>
            <person name="Gibbons H.S."/>
            <person name="Broomall S.M."/>
            <person name="McNew L.A."/>
            <person name="Daligault H."/>
            <person name="Chapman C."/>
            <person name="Bruce D."/>
            <person name="Karavis M."/>
            <person name="Krepps M."/>
            <person name="McGregor P.A."/>
            <person name="Hong C."/>
            <person name="Park K.H."/>
            <person name="Akmal A."/>
            <person name="Feldman A."/>
            <person name="Lin J.S."/>
            <person name="Chang W.E."/>
            <person name="Higgs B.W."/>
            <person name="Demirev P."/>
            <person name="Lindquist J."/>
            <person name="Liem A."/>
            <person name="Fochler E."/>
            <person name="Read T.D."/>
            <person name="Tapia R."/>
            <person name="Johnson S."/>
            <person name="Bishop-Lilly K.A."/>
            <person name="Detter C."/>
            <person name="Han C."/>
            <person name="Sozhamannan S."/>
            <person name="Rosenzweig C.N."/>
            <person name="Skowronski E.W."/>
        </authorList>
    </citation>
    <scope>NUCLEOTIDE SEQUENCE [LARGE SCALE GENOMIC DNA]</scope>
    <source>
        <strain evidence="8 9">Y4G10-17</strain>
    </source>
</reference>
<feature type="domain" description="Phage shock protein PspC N-terminal" evidence="7">
    <location>
        <begin position="6"/>
        <end position="63"/>
    </location>
</feature>